<comment type="similarity">
    <text evidence="1">Belongs to the UPF0312 family.</text>
</comment>
<evidence type="ECO:0000259" key="2">
    <source>
        <dbReference type="SMART" id="SM00867"/>
    </source>
</evidence>
<evidence type="ECO:0000256" key="1">
    <source>
        <dbReference type="ARBA" id="ARBA00008812"/>
    </source>
</evidence>
<evidence type="ECO:0000313" key="4">
    <source>
        <dbReference type="Proteomes" id="UP001596337"/>
    </source>
</evidence>
<reference evidence="4" key="1">
    <citation type="journal article" date="2019" name="Int. J. Syst. Evol. Microbiol.">
        <title>The Global Catalogue of Microorganisms (GCM) 10K type strain sequencing project: providing services to taxonomists for standard genome sequencing and annotation.</title>
        <authorList>
            <consortium name="The Broad Institute Genomics Platform"/>
            <consortium name="The Broad Institute Genome Sequencing Center for Infectious Disease"/>
            <person name="Wu L."/>
            <person name="Ma J."/>
        </authorList>
    </citation>
    <scope>NUCLEOTIDE SEQUENCE [LARGE SCALE GENOMIC DNA]</scope>
    <source>
        <strain evidence="4">KCTC 32255</strain>
    </source>
</reference>
<dbReference type="RefSeq" id="WP_345395218.1">
    <property type="nucleotide sequence ID" value="NZ_BAABLA010000023.1"/>
</dbReference>
<keyword evidence="4" id="KW-1185">Reference proteome</keyword>
<dbReference type="InterPro" id="IPR007372">
    <property type="entry name" value="Lipid/polyisoprenoid-bd_YceI"/>
</dbReference>
<accession>A0ABW2C7A1</accession>
<proteinExistence type="inferred from homology"/>
<dbReference type="EMBL" id="JBHSXX010000001">
    <property type="protein sequence ID" value="MFC6870393.1"/>
    <property type="molecule type" value="Genomic_DNA"/>
</dbReference>
<sequence>MTPPTGHFTLGPPSARLLVMTSRTGLGARAGHDLTIEVTRWSARISVPEPDVTTSSVSVEADTDSFEVREGAGGVLPLSDSDRAEIERTIRDKILFPDRYPTITFTSTAVRAEGDEIEVDGDLTVMGVTHPLTARARLDDGTVHGRAAVTQTTWGIKPYSAFFGALRLADEVAVEIEGTLG</sequence>
<gene>
    <name evidence="3" type="ORF">ACFQGD_24970</name>
</gene>
<dbReference type="InterPro" id="IPR036761">
    <property type="entry name" value="TTHA0802/YceI-like_sf"/>
</dbReference>
<evidence type="ECO:0000313" key="3">
    <source>
        <dbReference type="EMBL" id="MFC6870393.1"/>
    </source>
</evidence>
<organism evidence="3 4">
    <name type="scientific">Haloechinothrix salitolerans</name>
    <dbReference type="NCBI Taxonomy" id="926830"/>
    <lineage>
        <taxon>Bacteria</taxon>
        <taxon>Bacillati</taxon>
        <taxon>Actinomycetota</taxon>
        <taxon>Actinomycetes</taxon>
        <taxon>Pseudonocardiales</taxon>
        <taxon>Pseudonocardiaceae</taxon>
        <taxon>Haloechinothrix</taxon>
    </lineage>
</organism>
<dbReference type="SUPFAM" id="SSF101874">
    <property type="entry name" value="YceI-like"/>
    <property type="match status" value="1"/>
</dbReference>
<dbReference type="Gene3D" id="2.40.128.110">
    <property type="entry name" value="Lipid/polyisoprenoid-binding, YceI-like"/>
    <property type="match status" value="1"/>
</dbReference>
<name>A0ABW2C7A1_9PSEU</name>
<comment type="caution">
    <text evidence="3">The sequence shown here is derived from an EMBL/GenBank/DDBJ whole genome shotgun (WGS) entry which is preliminary data.</text>
</comment>
<dbReference type="SMART" id="SM00867">
    <property type="entry name" value="YceI"/>
    <property type="match status" value="1"/>
</dbReference>
<dbReference type="Proteomes" id="UP001596337">
    <property type="component" value="Unassembled WGS sequence"/>
</dbReference>
<protein>
    <submittedName>
        <fullName evidence="3">YceI family protein</fullName>
    </submittedName>
</protein>
<dbReference type="Pfam" id="PF04264">
    <property type="entry name" value="YceI"/>
    <property type="match status" value="1"/>
</dbReference>
<feature type="domain" description="Lipid/polyisoprenoid-binding YceI-like" evidence="2">
    <location>
        <begin position="14"/>
        <end position="181"/>
    </location>
</feature>